<reference evidence="7 8" key="1">
    <citation type="submission" date="2024-01" db="EMBL/GenBank/DDBJ databases">
        <title>Hyphobacterium bacterium isolated from marine sediment.</title>
        <authorList>
            <person name="Zhao S."/>
        </authorList>
    </citation>
    <scope>NUCLEOTIDE SEQUENCE [LARGE SCALE GENOMIC DNA]</scope>
    <source>
        <strain evidence="7 8">Y60-23</strain>
    </source>
</reference>
<dbReference type="Pfam" id="PF07992">
    <property type="entry name" value="Pyr_redox_2"/>
    <property type="match status" value="1"/>
</dbReference>
<dbReference type="InterPro" id="IPR036188">
    <property type="entry name" value="FAD/NAD-bd_sf"/>
</dbReference>
<dbReference type="PRINTS" id="PR00368">
    <property type="entry name" value="FADPNR"/>
</dbReference>
<dbReference type="InterPro" id="IPR016156">
    <property type="entry name" value="FAD/NAD-linked_Rdtase_dimer_sf"/>
</dbReference>
<dbReference type="SUPFAM" id="SSF51905">
    <property type="entry name" value="FAD/NAD(P)-binding domain"/>
    <property type="match status" value="1"/>
</dbReference>
<sequence length="405" mass="43529">MSDTIVILGAGQAGAQLADSLRREGHEGPIVLVGEEADPPYQRPPLSKTFLMDTFDEARLPLRPDAFYTDRKIDLRTGVTALSINRTGKTVALSDGSTLPYDKLVIATGTRVRTPPIPGIDGDRVYPLRTLSDSRAIKSALTGASHVVVIGGGFIGLETASAARTMGKSVTVLEAMDRLMQRAVSAPVSAFFDALHRDKGVDLVYGVRVANLNREGRSVEVELDDGRVFIADMVILGAGVIPNQEIAEAAGITCSNGIDADDYATTSDPDIYAIGDVSFHPNALRGRRLRLESVQNATDQARALAKTLTGTPTPYTAVPWFWSDQYDVKLQMAGLSDGFDTHVERRQPGSDAFSIFYFLDGKLIGADSVNAPADHMAARRILAQAEPALTPEEAADPAFDLKTRM</sequence>
<keyword evidence="2" id="KW-0285">Flavoprotein</keyword>
<name>A0ABU7LWX8_9PROT</name>
<organism evidence="7 8">
    <name type="scientific">Hyphobacterium marinum</name>
    <dbReference type="NCBI Taxonomy" id="3116574"/>
    <lineage>
        <taxon>Bacteria</taxon>
        <taxon>Pseudomonadati</taxon>
        <taxon>Pseudomonadota</taxon>
        <taxon>Alphaproteobacteria</taxon>
        <taxon>Maricaulales</taxon>
        <taxon>Maricaulaceae</taxon>
        <taxon>Hyphobacterium</taxon>
    </lineage>
</organism>
<gene>
    <name evidence="7" type="ORF">V0U35_03355</name>
</gene>
<dbReference type="InterPro" id="IPR023753">
    <property type="entry name" value="FAD/NAD-binding_dom"/>
</dbReference>
<keyword evidence="8" id="KW-1185">Reference proteome</keyword>
<evidence type="ECO:0000256" key="2">
    <source>
        <dbReference type="ARBA" id="ARBA00022630"/>
    </source>
</evidence>
<proteinExistence type="predicted"/>
<dbReference type="Proteomes" id="UP001310692">
    <property type="component" value="Unassembled WGS sequence"/>
</dbReference>
<evidence type="ECO:0000313" key="7">
    <source>
        <dbReference type="EMBL" id="MEE2565705.1"/>
    </source>
</evidence>
<evidence type="ECO:0000313" key="8">
    <source>
        <dbReference type="Proteomes" id="UP001310692"/>
    </source>
</evidence>
<dbReference type="EMBL" id="JAZDRO010000001">
    <property type="protein sequence ID" value="MEE2565705.1"/>
    <property type="molecule type" value="Genomic_DNA"/>
</dbReference>
<dbReference type="PRINTS" id="PR00411">
    <property type="entry name" value="PNDRDTASEI"/>
</dbReference>
<dbReference type="Pfam" id="PF14759">
    <property type="entry name" value="Reductase_C"/>
    <property type="match status" value="1"/>
</dbReference>
<evidence type="ECO:0000256" key="3">
    <source>
        <dbReference type="ARBA" id="ARBA00022827"/>
    </source>
</evidence>
<dbReference type="PANTHER" id="PTHR43557:SF2">
    <property type="entry name" value="RIESKE DOMAIN-CONTAINING PROTEIN-RELATED"/>
    <property type="match status" value="1"/>
</dbReference>
<evidence type="ECO:0000256" key="4">
    <source>
        <dbReference type="ARBA" id="ARBA00023002"/>
    </source>
</evidence>
<dbReference type="Gene3D" id="3.30.390.30">
    <property type="match status" value="1"/>
</dbReference>
<dbReference type="PANTHER" id="PTHR43557">
    <property type="entry name" value="APOPTOSIS-INDUCING FACTOR 1"/>
    <property type="match status" value="1"/>
</dbReference>
<comment type="caution">
    <text evidence="7">The sequence shown here is derived from an EMBL/GenBank/DDBJ whole genome shotgun (WGS) entry which is preliminary data.</text>
</comment>
<dbReference type="RefSeq" id="WP_330195237.1">
    <property type="nucleotide sequence ID" value="NZ_JAZDRO010000001.1"/>
</dbReference>
<feature type="domain" description="Reductase C-terminal" evidence="6">
    <location>
        <begin position="320"/>
        <end position="403"/>
    </location>
</feature>
<protein>
    <submittedName>
        <fullName evidence="7">FAD-dependent oxidoreductase</fullName>
    </submittedName>
</protein>
<keyword evidence="4" id="KW-0560">Oxidoreductase</keyword>
<accession>A0ABU7LWX8</accession>
<evidence type="ECO:0000259" key="6">
    <source>
        <dbReference type="Pfam" id="PF14759"/>
    </source>
</evidence>
<evidence type="ECO:0000256" key="1">
    <source>
        <dbReference type="ARBA" id="ARBA00001974"/>
    </source>
</evidence>
<dbReference type="InterPro" id="IPR028202">
    <property type="entry name" value="Reductase_C"/>
</dbReference>
<keyword evidence="3" id="KW-0274">FAD</keyword>
<feature type="domain" description="FAD/NAD(P)-binding" evidence="5">
    <location>
        <begin position="4"/>
        <end position="301"/>
    </location>
</feature>
<dbReference type="SUPFAM" id="SSF55424">
    <property type="entry name" value="FAD/NAD-linked reductases, dimerisation (C-terminal) domain"/>
    <property type="match status" value="1"/>
</dbReference>
<dbReference type="Gene3D" id="3.50.50.60">
    <property type="entry name" value="FAD/NAD(P)-binding domain"/>
    <property type="match status" value="2"/>
</dbReference>
<evidence type="ECO:0000259" key="5">
    <source>
        <dbReference type="Pfam" id="PF07992"/>
    </source>
</evidence>
<comment type="cofactor">
    <cofactor evidence="1">
        <name>FAD</name>
        <dbReference type="ChEBI" id="CHEBI:57692"/>
    </cofactor>
</comment>
<dbReference type="InterPro" id="IPR050446">
    <property type="entry name" value="FAD-oxidoreductase/Apoptosis"/>
</dbReference>